<dbReference type="InterPro" id="IPR041577">
    <property type="entry name" value="RT_RNaseH_2"/>
</dbReference>
<dbReference type="PROSITE" id="PS50994">
    <property type="entry name" value="INTEGRASE"/>
    <property type="match status" value="1"/>
</dbReference>
<dbReference type="Gene3D" id="3.10.10.10">
    <property type="entry name" value="HIV Type 1 Reverse Transcriptase, subunit A, domain 1"/>
    <property type="match status" value="1"/>
</dbReference>
<dbReference type="Pfam" id="PF00078">
    <property type="entry name" value="RVT_1"/>
    <property type="match status" value="1"/>
</dbReference>
<dbReference type="GO" id="GO:0015074">
    <property type="term" value="P:DNA integration"/>
    <property type="evidence" value="ECO:0007669"/>
    <property type="project" value="InterPro"/>
</dbReference>
<evidence type="ECO:0000256" key="1">
    <source>
        <dbReference type="ARBA" id="ARBA00023268"/>
    </source>
</evidence>
<dbReference type="EMBL" id="JAWDGP010005105">
    <property type="protein sequence ID" value="KAK3759593.1"/>
    <property type="molecule type" value="Genomic_DNA"/>
</dbReference>
<evidence type="ECO:0000313" key="4">
    <source>
        <dbReference type="Proteomes" id="UP001283361"/>
    </source>
</evidence>
<name>A0AAE0YYH8_9GAST</name>
<dbReference type="Gene3D" id="1.10.340.70">
    <property type="match status" value="1"/>
</dbReference>
<sequence>MADGNDKLGGNPPLDGEFSALNTSKGLYVFNRLVFGITSSPAIWQKTIDQVLKGLQGVLCNQDDMIVFGKTDEEHHTNLIKVLQRLQDYGIRANRAKCSFYRDEVIFCGIKISKNGLHKTEDKIKAVQDAPKPTNKSNLRSFLGLANYYHKWLPNISTISKPLYNLLQNDTPYKWSDQCQTAFDTIKNMVASDLVLTHYDPELPLSLATDASPYGIGAVLSHTTTEGEKPIAFASRTLSKAEQNYSQLDKEALAIVWSVKKFFFYTCGRHFTFITDHQPLKYIFSPDKGIPAMSAARQQRYAAFLSGFDYSIEYRTSKANANADSLSRLPLKDQWGTEEDANDLFYKEVLDSAPVSPITIARESRHDTILSQVINFIKNGSWPNQISVELRSYHNIRQELTVQQDCLLWGYRVVPPSKLRPSILQTLHTGHLGIAKMKNLARNYVWWPAMDKDIEMIAKSCSGCAMSQPDPLHAPLHPWQWPEKPWQRIHIDFAGPFMSSMFLIVVDAHSKWTEIIPTSSTTSSATINILSTIFARFGLPEHLVSDNGAQFTS</sequence>
<dbReference type="Pfam" id="PF00665">
    <property type="entry name" value="rve"/>
    <property type="match status" value="1"/>
</dbReference>
<dbReference type="InterPro" id="IPR000477">
    <property type="entry name" value="RT_dom"/>
</dbReference>
<evidence type="ECO:0000259" key="2">
    <source>
        <dbReference type="PROSITE" id="PS50994"/>
    </source>
</evidence>
<proteinExistence type="predicted"/>
<dbReference type="Gene3D" id="3.30.70.270">
    <property type="match status" value="2"/>
</dbReference>
<dbReference type="InterPro" id="IPR036397">
    <property type="entry name" value="RNaseH_sf"/>
</dbReference>
<dbReference type="InterPro" id="IPR043128">
    <property type="entry name" value="Rev_trsase/Diguanyl_cyclase"/>
</dbReference>
<dbReference type="Pfam" id="PF17921">
    <property type="entry name" value="Integrase_H2C2"/>
    <property type="match status" value="1"/>
</dbReference>
<keyword evidence="1" id="KW-0511">Multifunctional enzyme</keyword>
<keyword evidence="4" id="KW-1185">Reference proteome</keyword>
<dbReference type="GO" id="GO:0003824">
    <property type="term" value="F:catalytic activity"/>
    <property type="evidence" value="ECO:0007669"/>
    <property type="project" value="UniProtKB-KW"/>
</dbReference>
<comment type="caution">
    <text evidence="3">The sequence shown here is derived from an EMBL/GenBank/DDBJ whole genome shotgun (WGS) entry which is preliminary data.</text>
</comment>
<accession>A0AAE0YYH8</accession>
<feature type="domain" description="Integrase catalytic" evidence="2">
    <location>
        <begin position="481"/>
        <end position="553"/>
    </location>
</feature>
<dbReference type="FunFam" id="1.10.340.70:FF:000003">
    <property type="entry name" value="Protein CBG25708"/>
    <property type="match status" value="1"/>
</dbReference>
<dbReference type="CDD" id="cd09274">
    <property type="entry name" value="RNase_HI_RT_Ty3"/>
    <property type="match status" value="1"/>
</dbReference>
<dbReference type="SUPFAM" id="SSF53098">
    <property type="entry name" value="Ribonuclease H-like"/>
    <property type="match status" value="1"/>
</dbReference>
<dbReference type="GO" id="GO:0003676">
    <property type="term" value="F:nucleic acid binding"/>
    <property type="evidence" value="ECO:0007669"/>
    <property type="project" value="InterPro"/>
</dbReference>
<dbReference type="FunFam" id="3.30.70.270:FF:000003">
    <property type="entry name" value="Transposon Ty3-G Gag-Pol polyprotein"/>
    <property type="match status" value="1"/>
</dbReference>
<dbReference type="InterPro" id="IPR012337">
    <property type="entry name" value="RNaseH-like_sf"/>
</dbReference>
<dbReference type="CDD" id="cd01647">
    <property type="entry name" value="RT_LTR"/>
    <property type="match status" value="1"/>
</dbReference>
<dbReference type="FunFam" id="3.10.20.370:FF:000001">
    <property type="entry name" value="Retrovirus-related Pol polyprotein from transposon 17.6-like protein"/>
    <property type="match status" value="1"/>
</dbReference>
<dbReference type="InterPro" id="IPR050951">
    <property type="entry name" value="Retrovirus_Pol_polyprotein"/>
</dbReference>
<dbReference type="Proteomes" id="UP001283361">
    <property type="component" value="Unassembled WGS sequence"/>
</dbReference>
<organism evidence="3 4">
    <name type="scientific">Elysia crispata</name>
    <name type="common">lettuce slug</name>
    <dbReference type="NCBI Taxonomy" id="231223"/>
    <lineage>
        <taxon>Eukaryota</taxon>
        <taxon>Metazoa</taxon>
        <taxon>Spiralia</taxon>
        <taxon>Lophotrochozoa</taxon>
        <taxon>Mollusca</taxon>
        <taxon>Gastropoda</taxon>
        <taxon>Heterobranchia</taxon>
        <taxon>Euthyneura</taxon>
        <taxon>Panpulmonata</taxon>
        <taxon>Sacoglossa</taxon>
        <taxon>Placobranchoidea</taxon>
        <taxon>Plakobranchidae</taxon>
        <taxon>Elysia</taxon>
    </lineage>
</organism>
<dbReference type="PANTHER" id="PTHR37984:SF5">
    <property type="entry name" value="PROTEIN NYNRIN-LIKE"/>
    <property type="match status" value="1"/>
</dbReference>
<dbReference type="InterPro" id="IPR041588">
    <property type="entry name" value="Integrase_H2C2"/>
</dbReference>
<dbReference type="Pfam" id="PF17919">
    <property type="entry name" value="RT_RNaseH_2"/>
    <property type="match status" value="1"/>
</dbReference>
<dbReference type="InterPro" id="IPR001584">
    <property type="entry name" value="Integrase_cat-core"/>
</dbReference>
<dbReference type="PANTHER" id="PTHR37984">
    <property type="entry name" value="PROTEIN CBG26694"/>
    <property type="match status" value="1"/>
</dbReference>
<protein>
    <recommendedName>
        <fullName evidence="2">Integrase catalytic domain-containing protein</fullName>
    </recommendedName>
</protein>
<gene>
    <name evidence="3" type="ORF">RRG08_028775</name>
</gene>
<dbReference type="FunFam" id="3.30.70.270:FF:000020">
    <property type="entry name" value="Transposon Tf2-6 polyprotein-like Protein"/>
    <property type="match status" value="1"/>
</dbReference>
<evidence type="ECO:0000313" key="3">
    <source>
        <dbReference type="EMBL" id="KAK3759593.1"/>
    </source>
</evidence>
<dbReference type="InterPro" id="IPR043502">
    <property type="entry name" value="DNA/RNA_pol_sf"/>
</dbReference>
<reference evidence="3" key="1">
    <citation type="journal article" date="2023" name="G3 (Bethesda)">
        <title>A reference genome for the long-term kleptoplast-retaining sea slug Elysia crispata morphotype clarki.</title>
        <authorList>
            <person name="Eastman K.E."/>
            <person name="Pendleton A.L."/>
            <person name="Shaikh M.A."/>
            <person name="Suttiyut T."/>
            <person name="Ogas R."/>
            <person name="Tomko P."/>
            <person name="Gavelis G."/>
            <person name="Widhalm J.R."/>
            <person name="Wisecaver J.H."/>
        </authorList>
    </citation>
    <scope>NUCLEOTIDE SEQUENCE</scope>
    <source>
        <strain evidence="3">ECLA1</strain>
    </source>
</reference>
<dbReference type="AlphaFoldDB" id="A0AAE0YYH8"/>
<dbReference type="SUPFAM" id="SSF56672">
    <property type="entry name" value="DNA/RNA polymerases"/>
    <property type="match status" value="1"/>
</dbReference>
<dbReference type="Gene3D" id="3.30.420.10">
    <property type="entry name" value="Ribonuclease H-like superfamily/Ribonuclease H"/>
    <property type="match status" value="1"/>
</dbReference>